<evidence type="ECO:0000256" key="1">
    <source>
        <dbReference type="SAM" id="MobiDB-lite"/>
    </source>
</evidence>
<evidence type="ECO:0008006" key="4">
    <source>
        <dbReference type="Google" id="ProtNLM"/>
    </source>
</evidence>
<feature type="region of interest" description="Disordered" evidence="1">
    <location>
        <begin position="1"/>
        <end position="159"/>
    </location>
</feature>
<dbReference type="RefSeq" id="WP_379678709.1">
    <property type="nucleotide sequence ID" value="NZ_JBHLWP010000009.1"/>
</dbReference>
<sequence>MSDEKRNDPAGNTGRPGGPALDGGREGPGDAMPMPGAGGGAAGGAGGDQAGEPVWRYQVPPQGGDTSASESNAGHYTANAAGHGGGIVSAPPESNVNAPGRPQSGHGSATEPIAGGTAGAMSSEGRAGAMGGAAGGGNPGTDASNADSNLSGSGGSDRA</sequence>
<name>A0ABV6FEC4_9BURK</name>
<accession>A0ABV6FEC4</accession>
<proteinExistence type="predicted"/>
<feature type="compositionally biased region" description="Gly residues" evidence="1">
    <location>
        <begin position="36"/>
        <end position="49"/>
    </location>
</feature>
<feature type="compositionally biased region" description="Gly residues" evidence="1">
    <location>
        <begin position="128"/>
        <end position="139"/>
    </location>
</feature>
<dbReference type="EMBL" id="JBHLWP010000009">
    <property type="protein sequence ID" value="MFC0251878.1"/>
    <property type="molecule type" value="Genomic_DNA"/>
</dbReference>
<feature type="compositionally biased region" description="Polar residues" evidence="1">
    <location>
        <begin position="64"/>
        <end position="74"/>
    </location>
</feature>
<dbReference type="Proteomes" id="UP001589773">
    <property type="component" value="Unassembled WGS sequence"/>
</dbReference>
<keyword evidence="3" id="KW-1185">Reference proteome</keyword>
<gene>
    <name evidence="2" type="ORF">ACFFJK_08260</name>
</gene>
<evidence type="ECO:0000313" key="3">
    <source>
        <dbReference type="Proteomes" id="UP001589773"/>
    </source>
</evidence>
<evidence type="ECO:0000313" key="2">
    <source>
        <dbReference type="EMBL" id="MFC0251878.1"/>
    </source>
</evidence>
<comment type="caution">
    <text evidence="2">The sequence shown here is derived from an EMBL/GenBank/DDBJ whole genome shotgun (WGS) entry which is preliminary data.</text>
</comment>
<organism evidence="2 3">
    <name type="scientific">Massilia consociata</name>
    <dbReference type="NCBI Taxonomy" id="760117"/>
    <lineage>
        <taxon>Bacteria</taxon>
        <taxon>Pseudomonadati</taxon>
        <taxon>Pseudomonadota</taxon>
        <taxon>Betaproteobacteria</taxon>
        <taxon>Burkholderiales</taxon>
        <taxon>Oxalobacteraceae</taxon>
        <taxon>Telluria group</taxon>
        <taxon>Massilia</taxon>
    </lineage>
</organism>
<reference evidence="2 3" key="1">
    <citation type="submission" date="2024-09" db="EMBL/GenBank/DDBJ databases">
        <authorList>
            <person name="Sun Q."/>
            <person name="Mori K."/>
        </authorList>
    </citation>
    <scope>NUCLEOTIDE SEQUENCE [LARGE SCALE GENOMIC DNA]</scope>
    <source>
        <strain evidence="2 3">CCM 7792</strain>
    </source>
</reference>
<feature type="compositionally biased region" description="Polar residues" evidence="1">
    <location>
        <begin position="141"/>
        <end position="151"/>
    </location>
</feature>
<protein>
    <recommendedName>
        <fullName evidence="4">PE-PGRS family protein</fullName>
    </recommendedName>
</protein>